<dbReference type="InterPro" id="IPR022675">
    <property type="entry name" value="G6P_DH_C"/>
</dbReference>
<organism evidence="2 3">
    <name type="scientific">Streptomyces galilaeus</name>
    <dbReference type="NCBI Taxonomy" id="33899"/>
    <lineage>
        <taxon>Bacteria</taxon>
        <taxon>Bacillati</taxon>
        <taxon>Actinomycetota</taxon>
        <taxon>Actinomycetes</taxon>
        <taxon>Kitasatosporales</taxon>
        <taxon>Streptomycetaceae</taxon>
        <taxon>Streptomyces</taxon>
    </lineage>
</organism>
<keyword evidence="3" id="KW-1185">Reference proteome</keyword>
<reference evidence="2 3" key="1">
    <citation type="submission" date="2024-12" db="EMBL/GenBank/DDBJ databases">
        <title>Forecasting of Potato common scab and diversities of Pathogenic streptomyces spp. in china.</title>
        <authorList>
            <person name="Handique U."/>
            <person name="Wu J."/>
        </authorList>
    </citation>
    <scope>NUCLEOTIDE SEQUENCE [LARGE SCALE GENOMIC DNA]</scope>
    <source>
        <strain evidence="2 3">ZRIMU1585</strain>
    </source>
</reference>
<dbReference type="Gene3D" id="3.30.360.10">
    <property type="entry name" value="Dihydrodipicolinate Reductase, domain 2"/>
    <property type="match status" value="1"/>
</dbReference>
<dbReference type="EMBL" id="JBJVNE010000017">
    <property type="protein sequence ID" value="MFM9650533.1"/>
    <property type="molecule type" value="Genomic_DNA"/>
</dbReference>
<proteinExistence type="predicted"/>
<sequence length="92" mass="10061">MGHRPARTGSGHLPAYGRLLLDVLRGDPALSIRGDEAEEAWRVLEPVLSAWERDLVPLEEYPAGSAGPAPRLAMPELRQDLLHEGIVMPTES</sequence>
<gene>
    <name evidence="2" type="ORF">ACKI1S_30830</name>
</gene>
<dbReference type="SUPFAM" id="SSF55347">
    <property type="entry name" value="Glyceraldehyde-3-phosphate dehydrogenase-like, C-terminal domain"/>
    <property type="match status" value="1"/>
</dbReference>
<accession>A0ABW9ITU5</accession>
<feature type="domain" description="Glucose-6-phosphate dehydrogenase C-terminal" evidence="1">
    <location>
        <begin position="14"/>
        <end position="71"/>
    </location>
</feature>
<protein>
    <recommendedName>
        <fullName evidence="1">Glucose-6-phosphate dehydrogenase C-terminal domain-containing protein</fullName>
    </recommendedName>
</protein>
<comment type="caution">
    <text evidence="2">The sequence shown here is derived from an EMBL/GenBank/DDBJ whole genome shotgun (WGS) entry which is preliminary data.</text>
</comment>
<dbReference type="RefSeq" id="WP_369280385.1">
    <property type="nucleotide sequence ID" value="NZ_JBJVMW010000015.1"/>
</dbReference>
<name>A0ABW9ITU5_STRGJ</name>
<dbReference type="Pfam" id="PF02781">
    <property type="entry name" value="G6PD_C"/>
    <property type="match status" value="1"/>
</dbReference>
<evidence type="ECO:0000313" key="2">
    <source>
        <dbReference type="EMBL" id="MFM9650533.1"/>
    </source>
</evidence>
<dbReference type="Proteomes" id="UP001631993">
    <property type="component" value="Unassembled WGS sequence"/>
</dbReference>
<evidence type="ECO:0000313" key="3">
    <source>
        <dbReference type="Proteomes" id="UP001631993"/>
    </source>
</evidence>
<evidence type="ECO:0000259" key="1">
    <source>
        <dbReference type="Pfam" id="PF02781"/>
    </source>
</evidence>